<keyword evidence="2" id="KW-0732">Signal</keyword>
<organism evidence="3">
    <name type="scientific">Lygus hesperus</name>
    <name type="common">Western plant bug</name>
    <dbReference type="NCBI Taxonomy" id="30085"/>
    <lineage>
        <taxon>Eukaryota</taxon>
        <taxon>Metazoa</taxon>
        <taxon>Ecdysozoa</taxon>
        <taxon>Arthropoda</taxon>
        <taxon>Hexapoda</taxon>
        <taxon>Insecta</taxon>
        <taxon>Pterygota</taxon>
        <taxon>Neoptera</taxon>
        <taxon>Paraneoptera</taxon>
        <taxon>Hemiptera</taxon>
        <taxon>Heteroptera</taxon>
        <taxon>Panheteroptera</taxon>
        <taxon>Cimicomorpha</taxon>
        <taxon>Miridae</taxon>
        <taxon>Mirini</taxon>
        <taxon>Lygus</taxon>
    </lineage>
</organism>
<feature type="region of interest" description="Disordered" evidence="1">
    <location>
        <begin position="186"/>
        <end position="250"/>
    </location>
</feature>
<reference evidence="3" key="1">
    <citation type="journal article" date="2016" name="Gigascience">
        <title>De novo construction of an expanded transcriptome assembly for the western tarnished plant bug, Lygus hesperus.</title>
        <authorList>
            <person name="Tassone E.E."/>
            <person name="Geib S.M."/>
            <person name="Hall B."/>
            <person name="Fabrick J.A."/>
            <person name="Brent C.S."/>
            <person name="Hull J.J."/>
        </authorList>
    </citation>
    <scope>NUCLEOTIDE SEQUENCE</scope>
</reference>
<sequence length="250" mass="27840">MSNKLLFSFVLLFVSSEALQGPCSYKNVTLMGGVSHKPIVTPSSCGVTLNASELVTKPNVILHSVDESREKNECYTFMLLEEIPQVRDTFKLHWLVSYITPLRSSLTANETSVTFLRYDKPTADANRAKKFFLYVYRQNKTAGVVGPIPKDIELFAPQQWVTKNGHIIHDIVGGVEFYLAPNRSQPGMHNTHGGPVVPPVAFPIPQQPGQQYPGQQQHGQHYPGQQYPGQQQPQPSYPSQPQPQPGYPGQ</sequence>
<name>A0A146M0Q1_LYGHE</name>
<feature type="compositionally biased region" description="Pro residues" evidence="1">
    <location>
        <begin position="196"/>
        <end position="206"/>
    </location>
</feature>
<evidence type="ECO:0000256" key="2">
    <source>
        <dbReference type="SAM" id="SignalP"/>
    </source>
</evidence>
<evidence type="ECO:0000256" key="1">
    <source>
        <dbReference type="SAM" id="MobiDB-lite"/>
    </source>
</evidence>
<dbReference type="InterPro" id="IPR036610">
    <property type="entry name" value="PEBP-like_sf"/>
</dbReference>
<feature type="signal peptide" evidence="2">
    <location>
        <begin position="1"/>
        <end position="18"/>
    </location>
</feature>
<dbReference type="AlphaFoldDB" id="A0A146M0Q1"/>
<feature type="compositionally biased region" description="Pro residues" evidence="1">
    <location>
        <begin position="235"/>
        <end position="250"/>
    </location>
</feature>
<feature type="non-terminal residue" evidence="3">
    <location>
        <position position="250"/>
    </location>
</feature>
<feature type="compositionally biased region" description="Low complexity" evidence="1">
    <location>
        <begin position="207"/>
        <end position="234"/>
    </location>
</feature>
<evidence type="ECO:0000313" key="3">
    <source>
        <dbReference type="EMBL" id="JAQ12825.1"/>
    </source>
</evidence>
<feature type="chain" id="PRO_5007527687" evidence="2">
    <location>
        <begin position="19"/>
        <end position="250"/>
    </location>
</feature>
<proteinExistence type="predicted"/>
<protein>
    <submittedName>
        <fullName evidence="3">Uncharacterized protein</fullName>
    </submittedName>
</protein>
<dbReference type="EMBL" id="GDHC01005804">
    <property type="protein sequence ID" value="JAQ12825.1"/>
    <property type="molecule type" value="Transcribed_RNA"/>
</dbReference>
<dbReference type="Gene3D" id="3.90.280.10">
    <property type="entry name" value="PEBP-like"/>
    <property type="match status" value="1"/>
</dbReference>
<accession>A0A146M0Q1</accession>
<gene>
    <name evidence="3" type="ORF">g.37046</name>
</gene>